<dbReference type="KEGG" id="agf:ET445_02340"/>
<evidence type="ECO:0000313" key="5">
    <source>
        <dbReference type="Proteomes" id="UP000291259"/>
    </source>
</evidence>
<keyword evidence="5" id="KW-1185">Reference proteome</keyword>
<dbReference type="OrthoDB" id="9811665at2"/>
<dbReference type="InterPro" id="IPR018929">
    <property type="entry name" value="DUF2510"/>
</dbReference>
<dbReference type="Pfam" id="PF13250">
    <property type="entry name" value="SNIPE"/>
    <property type="match status" value="1"/>
</dbReference>
<sequence length="476" mass="53551">MSHATPAGWYRDESVPDTLRWWDGQGWTEHRSPIPGAQPATVSSPKATKPVKLSNRAARGRLEELEALVEKHGLRAFGEIDAYRARIEGELAAARAAAAAEHEGLRRQWDDSIRKLSKDHEKLTQSTASLRADIEEQKAQVVNLRDAASLQELGVFDYEHPAESSAVLSGQLEVLRAQIKDAVRGGRATVAATGFTFNNSAAKGRKFVSDMSKILLRAYNAEAENAVKMMRAGNLAAAQQRLTKVAEQIARQGTMIDLSITPFYQGLRLKELELANRHLRTVQEEKEREREHRAELREQRKAEQELAREHERLEKEKAHYLAALAALEAKGDLEGADRMREKLADVEHAIEDVDYRAANIRAGYVYVISNIGAFGEHMVKIGMTRRLEPMDRVNELGDASVPFRFDVHALFFADDAVGVENMLHTTFAQERVNKVNLRREYFRVTPTQVLDVLKAHNVEVIEYTVEPTAEEYRASL</sequence>
<gene>
    <name evidence="4" type="ORF">ET445_02340</name>
</gene>
<evidence type="ECO:0000256" key="1">
    <source>
        <dbReference type="SAM" id="Coils"/>
    </source>
</evidence>
<feature type="domain" description="Bacteriophage T5 Orf172 DNA-binding" evidence="3">
    <location>
        <begin position="373"/>
        <end position="456"/>
    </location>
</feature>
<dbReference type="Pfam" id="PF13455">
    <property type="entry name" value="MUG113"/>
    <property type="match status" value="1"/>
</dbReference>
<dbReference type="Proteomes" id="UP000291259">
    <property type="component" value="Chromosome"/>
</dbReference>
<dbReference type="EMBL" id="CP035491">
    <property type="protein sequence ID" value="QAY72347.1"/>
    <property type="molecule type" value="Genomic_DNA"/>
</dbReference>
<dbReference type="Pfam" id="PF10708">
    <property type="entry name" value="DUF2510"/>
    <property type="match status" value="1"/>
</dbReference>
<dbReference type="RefSeq" id="WP_129188479.1">
    <property type="nucleotide sequence ID" value="NZ_CP035491.1"/>
</dbReference>
<evidence type="ECO:0000313" key="4">
    <source>
        <dbReference type="EMBL" id="QAY72347.1"/>
    </source>
</evidence>
<name>A0A4P6FF30_9MICO</name>
<feature type="region of interest" description="Disordered" evidence="2">
    <location>
        <begin position="30"/>
        <end position="50"/>
    </location>
</feature>
<feature type="region of interest" description="Disordered" evidence="2">
    <location>
        <begin position="284"/>
        <end position="305"/>
    </location>
</feature>
<reference evidence="4 5" key="1">
    <citation type="submission" date="2019-01" db="EMBL/GenBank/DDBJ databases">
        <title>Genome sequencing of strain FW100M-8.</title>
        <authorList>
            <person name="Heo J."/>
            <person name="Kim S.-J."/>
            <person name="Kim J.-S."/>
            <person name="Hong S.-B."/>
            <person name="Kwon S.-W."/>
        </authorList>
    </citation>
    <scope>NUCLEOTIDE SEQUENCE [LARGE SCALE GENOMIC DNA]</scope>
    <source>
        <strain evidence="4 5">FW100M-8</strain>
    </source>
</reference>
<dbReference type="AlphaFoldDB" id="A0A4P6FF30"/>
<keyword evidence="1" id="KW-0175">Coiled coil</keyword>
<feature type="coiled-coil region" evidence="1">
    <location>
        <begin position="120"/>
        <end position="147"/>
    </location>
</feature>
<organism evidence="4 5">
    <name type="scientific">Agromyces protaetiae</name>
    <dbReference type="NCBI Taxonomy" id="2509455"/>
    <lineage>
        <taxon>Bacteria</taxon>
        <taxon>Bacillati</taxon>
        <taxon>Actinomycetota</taxon>
        <taxon>Actinomycetes</taxon>
        <taxon>Micrococcales</taxon>
        <taxon>Microbacteriaceae</taxon>
        <taxon>Agromyces</taxon>
    </lineage>
</organism>
<evidence type="ECO:0000256" key="2">
    <source>
        <dbReference type="SAM" id="MobiDB-lite"/>
    </source>
</evidence>
<dbReference type="SMART" id="SM00974">
    <property type="entry name" value="T5orf172"/>
    <property type="match status" value="1"/>
</dbReference>
<dbReference type="InterPro" id="IPR025280">
    <property type="entry name" value="SNIPE"/>
</dbReference>
<accession>A0A4P6FF30</accession>
<dbReference type="InterPro" id="IPR018306">
    <property type="entry name" value="Phage_T5_Orf172_DNA-bd"/>
</dbReference>
<evidence type="ECO:0000259" key="3">
    <source>
        <dbReference type="SMART" id="SM00974"/>
    </source>
</evidence>
<protein>
    <submittedName>
        <fullName evidence="4">DUF4041 domain-containing protein</fullName>
    </submittedName>
</protein>
<proteinExistence type="predicted"/>